<reference evidence="2 3" key="1">
    <citation type="submission" date="2020-09" db="EMBL/GenBank/DDBJ databases">
        <title>De no assembly of potato wild relative species, Solanum commersonii.</title>
        <authorList>
            <person name="Cho K."/>
        </authorList>
    </citation>
    <scope>NUCLEOTIDE SEQUENCE [LARGE SCALE GENOMIC DNA]</scope>
    <source>
        <strain evidence="2">LZ3.2</strain>
        <tissue evidence="2">Leaf</tissue>
    </source>
</reference>
<feature type="region of interest" description="Disordered" evidence="1">
    <location>
        <begin position="78"/>
        <end position="101"/>
    </location>
</feature>
<sequence length="101" mass="11725">MNKGPLIDLICNNSQDELDVENQSLRDLDEDDETSELLIRAFSPQPDKSFADEVHQVTKKQGLSPTAIHHNKFQFKYQDTNIRHRRRTQTPNFSPPNHPND</sequence>
<dbReference type="AlphaFoldDB" id="A0A9J5YJ43"/>
<keyword evidence="3" id="KW-1185">Reference proteome</keyword>
<proteinExistence type="predicted"/>
<dbReference type="EMBL" id="JACXVP010000006">
    <property type="protein sequence ID" value="KAG5598990.1"/>
    <property type="molecule type" value="Genomic_DNA"/>
</dbReference>
<dbReference type="Proteomes" id="UP000824120">
    <property type="component" value="Chromosome 6"/>
</dbReference>
<accession>A0A9J5YJ43</accession>
<evidence type="ECO:0000256" key="1">
    <source>
        <dbReference type="SAM" id="MobiDB-lite"/>
    </source>
</evidence>
<organism evidence="2 3">
    <name type="scientific">Solanum commersonii</name>
    <name type="common">Commerson's wild potato</name>
    <name type="synonym">Commerson's nightshade</name>
    <dbReference type="NCBI Taxonomy" id="4109"/>
    <lineage>
        <taxon>Eukaryota</taxon>
        <taxon>Viridiplantae</taxon>
        <taxon>Streptophyta</taxon>
        <taxon>Embryophyta</taxon>
        <taxon>Tracheophyta</taxon>
        <taxon>Spermatophyta</taxon>
        <taxon>Magnoliopsida</taxon>
        <taxon>eudicotyledons</taxon>
        <taxon>Gunneridae</taxon>
        <taxon>Pentapetalae</taxon>
        <taxon>asterids</taxon>
        <taxon>lamiids</taxon>
        <taxon>Solanales</taxon>
        <taxon>Solanaceae</taxon>
        <taxon>Solanoideae</taxon>
        <taxon>Solaneae</taxon>
        <taxon>Solanum</taxon>
    </lineage>
</organism>
<evidence type="ECO:0000313" key="2">
    <source>
        <dbReference type="EMBL" id="KAG5598990.1"/>
    </source>
</evidence>
<evidence type="ECO:0000313" key="3">
    <source>
        <dbReference type="Proteomes" id="UP000824120"/>
    </source>
</evidence>
<protein>
    <submittedName>
        <fullName evidence="2">Uncharacterized protein</fullName>
    </submittedName>
</protein>
<comment type="caution">
    <text evidence="2">The sequence shown here is derived from an EMBL/GenBank/DDBJ whole genome shotgun (WGS) entry which is preliminary data.</text>
</comment>
<dbReference type="OrthoDB" id="1305709at2759"/>
<name>A0A9J5YJ43_SOLCO</name>
<gene>
    <name evidence="2" type="ORF">H5410_030360</name>
</gene>